<evidence type="ECO:0000313" key="1">
    <source>
        <dbReference type="EMBL" id="PON89068.1"/>
    </source>
</evidence>
<comment type="caution">
    <text evidence="1">The sequence shown here is derived from an EMBL/GenBank/DDBJ whole genome shotgun (WGS) entry which is preliminary data.</text>
</comment>
<organism evidence="1 2">
    <name type="scientific">Trema orientale</name>
    <name type="common">Charcoal tree</name>
    <name type="synonym">Celtis orientalis</name>
    <dbReference type="NCBI Taxonomy" id="63057"/>
    <lineage>
        <taxon>Eukaryota</taxon>
        <taxon>Viridiplantae</taxon>
        <taxon>Streptophyta</taxon>
        <taxon>Embryophyta</taxon>
        <taxon>Tracheophyta</taxon>
        <taxon>Spermatophyta</taxon>
        <taxon>Magnoliopsida</taxon>
        <taxon>eudicotyledons</taxon>
        <taxon>Gunneridae</taxon>
        <taxon>Pentapetalae</taxon>
        <taxon>rosids</taxon>
        <taxon>fabids</taxon>
        <taxon>Rosales</taxon>
        <taxon>Cannabaceae</taxon>
        <taxon>Trema</taxon>
    </lineage>
</organism>
<sequence length="186" mass="20673">MKQCMAKSHVRRPCVLRRGNPLTGHAGCHPRIGRIEATPHVGRVGGTPCASHAGVALLTWPPGWHPVRAGFVPHGHRLPSVSCIGAILHGDCVGASRTRGRMGFVPCMAMQVPSCMMAAWAVRKYVNAWVLSHAWPRMYRVTWWPHGHFMSTWTHGIFPMRGHVVPKAIIFLMDFVLPFRSVSRCC</sequence>
<proteinExistence type="predicted"/>
<name>A0A2P5EU43_TREOI</name>
<dbReference type="InParanoid" id="A0A2P5EU43"/>
<evidence type="ECO:0000313" key="2">
    <source>
        <dbReference type="Proteomes" id="UP000237000"/>
    </source>
</evidence>
<keyword evidence="2" id="KW-1185">Reference proteome</keyword>
<dbReference type="AlphaFoldDB" id="A0A2P5EU43"/>
<protein>
    <submittedName>
        <fullName evidence="1">Uncharacterized protein</fullName>
    </submittedName>
</protein>
<dbReference type="Proteomes" id="UP000237000">
    <property type="component" value="Unassembled WGS sequence"/>
</dbReference>
<accession>A0A2P5EU43</accession>
<dbReference type="EMBL" id="JXTC01000098">
    <property type="protein sequence ID" value="PON89068.1"/>
    <property type="molecule type" value="Genomic_DNA"/>
</dbReference>
<gene>
    <name evidence="1" type="ORF">TorRG33x02_151430</name>
</gene>
<reference evidence="2" key="1">
    <citation type="submission" date="2016-06" db="EMBL/GenBank/DDBJ databases">
        <title>Parallel loss of symbiosis genes in relatives of nitrogen-fixing non-legume Parasponia.</title>
        <authorList>
            <person name="Van Velzen R."/>
            <person name="Holmer R."/>
            <person name="Bu F."/>
            <person name="Rutten L."/>
            <person name="Van Zeijl A."/>
            <person name="Liu W."/>
            <person name="Santuari L."/>
            <person name="Cao Q."/>
            <person name="Sharma T."/>
            <person name="Shen D."/>
            <person name="Roswanjaya Y."/>
            <person name="Wardhani T."/>
            <person name="Kalhor M.S."/>
            <person name="Jansen J."/>
            <person name="Van den Hoogen J."/>
            <person name="Gungor B."/>
            <person name="Hartog M."/>
            <person name="Hontelez J."/>
            <person name="Verver J."/>
            <person name="Yang W.-C."/>
            <person name="Schijlen E."/>
            <person name="Repin R."/>
            <person name="Schilthuizen M."/>
            <person name="Schranz E."/>
            <person name="Heidstra R."/>
            <person name="Miyata K."/>
            <person name="Fedorova E."/>
            <person name="Kohlen W."/>
            <person name="Bisseling T."/>
            <person name="Smit S."/>
            <person name="Geurts R."/>
        </authorList>
    </citation>
    <scope>NUCLEOTIDE SEQUENCE [LARGE SCALE GENOMIC DNA]</scope>
    <source>
        <strain evidence="2">cv. RG33-2</strain>
    </source>
</reference>